<dbReference type="GO" id="GO:0046061">
    <property type="term" value="P:dATP catabolic process"/>
    <property type="evidence" value="ECO:0007669"/>
    <property type="project" value="TreeGrafter"/>
</dbReference>
<evidence type="ECO:0000256" key="4">
    <source>
        <dbReference type="ARBA" id="ARBA00074799"/>
    </source>
</evidence>
<dbReference type="GO" id="GO:0046052">
    <property type="term" value="P:UTP catabolic process"/>
    <property type="evidence" value="ECO:0007669"/>
    <property type="project" value="TreeGrafter"/>
</dbReference>
<dbReference type="NCBIfam" id="TIGR00444">
    <property type="entry name" value="mazG"/>
    <property type="match status" value="1"/>
</dbReference>
<dbReference type="PANTHER" id="PTHR30522:SF0">
    <property type="entry name" value="NUCLEOSIDE TRIPHOSPHATE PYROPHOSPHOHYDROLASE"/>
    <property type="match status" value="1"/>
</dbReference>
<dbReference type="GO" id="GO:0046047">
    <property type="term" value="P:TTP catabolic process"/>
    <property type="evidence" value="ECO:0007669"/>
    <property type="project" value="TreeGrafter"/>
</dbReference>
<dbReference type="InterPro" id="IPR048015">
    <property type="entry name" value="NTP-PPase_MazG-like_N"/>
</dbReference>
<dbReference type="FunFam" id="1.10.287.1080:FF:000003">
    <property type="entry name" value="Nucleoside triphosphate pyrophosphohydrolase"/>
    <property type="match status" value="1"/>
</dbReference>
<dbReference type="InterPro" id="IPR048011">
    <property type="entry name" value="NTP-PPase_MazG-like_C"/>
</dbReference>
<dbReference type="CDD" id="cd11529">
    <property type="entry name" value="NTP-PPase_MazG_Cterm"/>
    <property type="match status" value="1"/>
</dbReference>
<evidence type="ECO:0000256" key="3">
    <source>
        <dbReference type="ARBA" id="ARBA00066372"/>
    </source>
</evidence>
<feature type="domain" description="NTP pyrophosphohydrolase MazG-like" evidence="5">
    <location>
        <begin position="175"/>
        <end position="237"/>
    </location>
</feature>
<dbReference type="Pfam" id="PF03819">
    <property type="entry name" value="MazG"/>
    <property type="match status" value="2"/>
</dbReference>
<organism evidence="6">
    <name type="scientific">Hellea balneolensis</name>
    <dbReference type="NCBI Taxonomy" id="287478"/>
    <lineage>
        <taxon>Bacteria</taxon>
        <taxon>Pseudomonadati</taxon>
        <taxon>Pseudomonadota</taxon>
        <taxon>Alphaproteobacteria</taxon>
        <taxon>Maricaulales</taxon>
        <taxon>Robiginitomaculaceae</taxon>
        <taxon>Hellea</taxon>
    </lineage>
</organism>
<dbReference type="PANTHER" id="PTHR30522">
    <property type="entry name" value="NUCLEOSIDE TRIPHOSPHATE PYROPHOSPHOHYDROLASE"/>
    <property type="match status" value="1"/>
</dbReference>
<dbReference type="GO" id="GO:0006950">
    <property type="term" value="P:response to stress"/>
    <property type="evidence" value="ECO:0007669"/>
    <property type="project" value="UniProtKB-ARBA"/>
</dbReference>
<evidence type="ECO:0000259" key="5">
    <source>
        <dbReference type="Pfam" id="PF03819"/>
    </source>
</evidence>
<dbReference type="InterPro" id="IPR011551">
    <property type="entry name" value="NTP_PyrPHydrolase_MazG"/>
</dbReference>
<accession>A0A7C5LW40</accession>
<evidence type="ECO:0000256" key="1">
    <source>
        <dbReference type="ARBA" id="ARBA00052141"/>
    </source>
</evidence>
<dbReference type="EC" id="3.6.1.8" evidence="3"/>
<evidence type="ECO:0000256" key="2">
    <source>
        <dbReference type="ARBA" id="ARBA00061115"/>
    </source>
</evidence>
<name>A0A7C5LW40_9PROT</name>
<sequence>MNIEDIFLSLGQTPIERLLTMMARLRDPNTGCPWDKEQNFKTIAPYTIEEAYEVSDAIDRGDMNDLRTELGDLLLQVVFHAQMAKEDKLFDFDDVSDGLVRKMISRHPHVFGESKQENTETQTGDWEDIKASERETDHGYTSILDGVAMALPALMRAEKLQKRAARVGFDWPHAEDVLAKVTEEAKEIVDAQKSGDTQAHIHEEIGDLLFVLANLSRKLKVDPEHALRDANRKFTNRFHYIEQNAPKPLSEMKLDEIEELWIES</sequence>
<dbReference type="GO" id="GO:0006203">
    <property type="term" value="P:dGTP catabolic process"/>
    <property type="evidence" value="ECO:0007669"/>
    <property type="project" value="TreeGrafter"/>
</dbReference>
<gene>
    <name evidence="6" type="ORF">ENJ42_08735</name>
</gene>
<feature type="domain" description="NTP pyrophosphohydrolase MazG-like" evidence="5">
    <location>
        <begin position="38"/>
        <end position="111"/>
    </location>
</feature>
<dbReference type="GO" id="GO:0047693">
    <property type="term" value="F:ATP diphosphatase activity"/>
    <property type="evidence" value="ECO:0007669"/>
    <property type="project" value="UniProtKB-EC"/>
</dbReference>
<dbReference type="EMBL" id="DRMJ01000457">
    <property type="protein sequence ID" value="HHL43690.1"/>
    <property type="molecule type" value="Genomic_DNA"/>
</dbReference>
<comment type="caution">
    <text evidence="6">The sequence shown here is derived from an EMBL/GenBank/DDBJ whole genome shotgun (WGS) entry which is preliminary data.</text>
</comment>
<dbReference type="Proteomes" id="UP000885830">
    <property type="component" value="Unassembled WGS sequence"/>
</dbReference>
<feature type="non-terminal residue" evidence="6">
    <location>
        <position position="264"/>
    </location>
</feature>
<comment type="similarity">
    <text evidence="2">Belongs to the nucleoside triphosphate pyrophosphohydrolase family.</text>
</comment>
<dbReference type="Gene3D" id="1.10.287.1080">
    <property type="entry name" value="MazG-like"/>
    <property type="match status" value="2"/>
</dbReference>
<dbReference type="NCBIfam" id="NF007113">
    <property type="entry name" value="PRK09562.1"/>
    <property type="match status" value="1"/>
</dbReference>
<dbReference type="CDD" id="cd11528">
    <property type="entry name" value="NTP-PPase_MazG_Nterm"/>
    <property type="match status" value="1"/>
</dbReference>
<dbReference type="InterPro" id="IPR004518">
    <property type="entry name" value="MazG-like_dom"/>
</dbReference>
<evidence type="ECO:0000313" key="6">
    <source>
        <dbReference type="EMBL" id="HHL43690.1"/>
    </source>
</evidence>
<dbReference type="FunFam" id="1.10.287.1080:FF:000001">
    <property type="entry name" value="Nucleoside triphosphate pyrophosphohydrolase"/>
    <property type="match status" value="1"/>
</dbReference>
<dbReference type="GO" id="GO:0046081">
    <property type="term" value="P:dUTP catabolic process"/>
    <property type="evidence" value="ECO:0007669"/>
    <property type="project" value="TreeGrafter"/>
</dbReference>
<dbReference type="AlphaFoldDB" id="A0A7C5LW40"/>
<comment type="catalytic activity">
    <reaction evidence="1">
        <text>ATP + H2O = AMP + diphosphate + H(+)</text>
        <dbReference type="Rhea" id="RHEA:14245"/>
        <dbReference type="ChEBI" id="CHEBI:15377"/>
        <dbReference type="ChEBI" id="CHEBI:15378"/>
        <dbReference type="ChEBI" id="CHEBI:30616"/>
        <dbReference type="ChEBI" id="CHEBI:33019"/>
        <dbReference type="ChEBI" id="CHEBI:456215"/>
        <dbReference type="EC" id="3.6.1.8"/>
    </reaction>
</comment>
<protein>
    <recommendedName>
        <fullName evidence="4">Nucleoside triphosphate pyrophosphohydrolase</fullName>
        <ecNumber evidence="3">3.6.1.8</ecNumber>
    </recommendedName>
</protein>
<dbReference type="GO" id="GO:0046076">
    <property type="term" value="P:dTTP catabolic process"/>
    <property type="evidence" value="ECO:0007669"/>
    <property type="project" value="TreeGrafter"/>
</dbReference>
<keyword evidence="6" id="KW-0378">Hydrolase</keyword>
<dbReference type="SUPFAM" id="SSF101386">
    <property type="entry name" value="all-alpha NTP pyrophosphatases"/>
    <property type="match status" value="2"/>
</dbReference>
<proteinExistence type="inferred from homology"/>
<reference evidence="6" key="1">
    <citation type="journal article" date="2020" name="mSystems">
        <title>Genome- and Community-Level Interaction Insights into Carbon Utilization and Element Cycling Functions of Hydrothermarchaeota in Hydrothermal Sediment.</title>
        <authorList>
            <person name="Zhou Z."/>
            <person name="Liu Y."/>
            <person name="Xu W."/>
            <person name="Pan J."/>
            <person name="Luo Z.H."/>
            <person name="Li M."/>
        </authorList>
    </citation>
    <scope>NUCLEOTIDE SEQUENCE [LARGE SCALE GENOMIC DNA]</scope>
    <source>
        <strain evidence="6">HyVt-485</strain>
    </source>
</reference>